<dbReference type="EMBL" id="JABBWG010000150">
    <property type="protein sequence ID" value="KAG1799165.1"/>
    <property type="molecule type" value="Genomic_DNA"/>
</dbReference>
<reference evidence="1" key="1">
    <citation type="journal article" date="2020" name="New Phytol.">
        <title>Comparative genomics reveals dynamic genome evolution in host specialist ectomycorrhizal fungi.</title>
        <authorList>
            <person name="Lofgren L.A."/>
            <person name="Nguyen N.H."/>
            <person name="Vilgalys R."/>
            <person name="Ruytinx J."/>
            <person name="Liao H.L."/>
            <person name="Branco S."/>
            <person name="Kuo A."/>
            <person name="LaButti K."/>
            <person name="Lipzen A."/>
            <person name="Andreopoulos W."/>
            <person name="Pangilinan J."/>
            <person name="Riley R."/>
            <person name="Hundley H."/>
            <person name="Na H."/>
            <person name="Barry K."/>
            <person name="Grigoriev I.V."/>
            <person name="Stajich J.E."/>
            <person name="Kennedy P.G."/>
        </authorList>
    </citation>
    <scope>NUCLEOTIDE SEQUENCE</scope>
    <source>
        <strain evidence="1">MN1</strain>
    </source>
</reference>
<proteinExistence type="predicted"/>
<dbReference type="RefSeq" id="XP_041185702.1">
    <property type="nucleotide sequence ID" value="XM_041337354.1"/>
</dbReference>
<dbReference type="GeneID" id="64631370"/>
<gene>
    <name evidence="1" type="ORF">BJ212DRAFT_1402375</name>
</gene>
<evidence type="ECO:0000313" key="2">
    <source>
        <dbReference type="Proteomes" id="UP000807769"/>
    </source>
</evidence>
<dbReference type="Gene3D" id="3.20.20.10">
    <property type="entry name" value="Alanine racemase"/>
    <property type="match status" value="1"/>
</dbReference>
<name>A0A9P7J136_9AGAM</name>
<dbReference type="InterPro" id="IPR042208">
    <property type="entry name" value="D-ser_dehydrat-like_sf"/>
</dbReference>
<comment type="caution">
    <text evidence="1">The sequence shown here is derived from an EMBL/GenBank/DDBJ whole genome shotgun (WGS) entry which is preliminary data.</text>
</comment>
<dbReference type="InterPro" id="IPR029066">
    <property type="entry name" value="PLP-binding_barrel"/>
</dbReference>
<organism evidence="1 2">
    <name type="scientific">Suillus subaureus</name>
    <dbReference type="NCBI Taxonomy" id="48587"/>
    <lineage>
        <taxon>Eukaryota</taxon>
        <taxon>Fungi</taxon>
        <taxon>Dikarya</taxon>
        <taxon>Basidiomycota</taxon>
        <taxon>Agaricomycotina</taxon>
        <taxon>Agaricomycetes</taxon>
        <taxon>Agaricomycetidae</taxon>
        <taxon>Boletales</taxon>
        <taxon>Suillineae</taxon>
        <taxon>Suillaceae</taxon>
        <taxon>Suillus</taxon>
    </lineage>
</organism>
<dbReference type="Gene3D" id="2.40.37.20">
    <property type="entry name" value="D-serine dehydratase-like domain"/>
    <property type="match status" value="1"/>
</dbReference>
<feature type="non-terminal residue" evidence="1">
    <location>
        <position position="87"/>
    </location>
</feature>
<sequence>MASTLNGTLELHTGNYTVLDLQQLHTTLIGRPQISQNILATVILYYPGRGSDGQDKAMCNAGAMAMSKDTDRIPGFGRLLASHERIS</sequence>
<keyword evidence="2" id="KW-1185">Reference proteome</keyword>
<evidence type="ECO:0000313" key="1">
    <source>
        <dbReference type="EMBL" id="KAG1799165.1"/>
    </source>
</evidence>
<dbReference type="OrthoDB" id="20198at2759"/>
<protein>
    <submittedName>
        <fullName evidence="1">Uncharacterized protein</fullName>
    </submittedName>
</protein>
<dbReference type="AlphaFoldDB" id="A0A9P7J136"/>
<accession>A0A9P7J136</accession>
<dbReference type="Proteomes" id="UP000807769">
    <property type="component" value="Unassembled WGS sequence"/>
</dbReference>